<dbReference type="NCBIfam" id="TIGR02908">
    <property type="entry name" value="CoxD_Bacillus"/>
    <property type="match status" value="1"/>
</dbReference>
<evidence type="ECO:0000256" key="1">
    <source>
        <dbReference type="ARBA" id="ARBA00004651"/>
    </source>
</evidence>
<feature type="transmembrane region" description="Helical" evidence="7">
    <location>
        <begin position="89"/>
        <end position="110"/>
    </location>
</feature>
<dbReference type="GO" id="GO:0009319">
    <property type="term" value="C:cytochrome o ubiquinol oxidase complex"/>
    <property type="evidence" value="ECO:0007669"/>
    <property type="project" value="TreeGrafter"/>
</dbReference>
<keyword evidence="9" id="KW-1185">Reference proteome</keyword>
<dbReference type="GO" id="GO:0009486">
    <property type="term" value="F:cytochrome bo3 ubiquinol oxidase activity"/>
    <property type="evidence" value="ECO:0007669"/>
    <property type="project" value="TreeGrafter"/>
</dbReference>
<dbReference type="Proteomes" id="UP000441354">
    <property type="component" value="Unassembled WGS sequence"/>
</dbReference>
<gene>
    <name evidence="8" type="primary">ctaF</name>
    <name evidence="8" type="ORF">F7732_01580</name>
</gene>
<dbReference type="InterPro" id="IPR014257">
    <property type="entry name" value="Cyt_c_oxidase_su4_bacillaceae"/>
</dbReference>
<dbReference type="GO" id="GO:0015078">
    <property type="term" value="F:proton transmembrane transporter activity"/>
    <property type="evidence" value="ECO:0007669"/>
    <property type="project" value="TreeGrafter"/>
</dbReference>
<sequence>MTNEQLNSGNPKVDIEYRRKKSAEEMRYQIITFALMIFLTLVAFVAVGYEGFSASFAVPFILVLAFVQVAFQLYYFMHMSHKGHEAPALFLYSGVFVGFITVLAFMTVIWW</sequence>
<evidence type="ECO:0000256" key="2">
    <source>
        <dbReference type="ARBA" id="ARBA00008079"/>
    </source>
</evidence>
<evidence type="ECO:0000256" key="6">
    <source>
        <dbReference type="ARBA" id="ARBA00023136"/>
    </source>
</evidence>
<evidence type="ECO:0000256" key="5">
    <source>
        <dbReference type="ARBA" id="ARBA00022989"/>
    </source>
</evidence>
<dbReference type="GO" id="GO:0019646">
    <property type="term" value="P:aerobic electron transport chain"/>
    <property type="evidence" value="ECO:0007669"/>
    <property type="project" value="TreeGrafter"/>
</dbReference>
<keyword evidence="3" id="KW-1003">Cell membrane</keyword>
<comment type="similarity">
    <text evidence="2">Belongs to the cytochrome c oxidase bacterial subunit 4 family.</text>
</comment>
<comment type="caution">
    <text evidence="8">The sequence shown here is derived from an EMBL/GenBank/DDBJ whole genome shotgun (WGS) entry which is preliminary data.</text>
</comment>
<evidence type="ECO:0000256" key="7">
    <source>
        <dbReference type="SAM" id="Phobius"/>
    </source>
</evidence>
<proteinExistence type="inferred from homology"/>
<protein>
    <submittedName>
        <fullName evidence="8">Cytochrome c oxidase subunit IVB</fullName>
        <ecNumber evidence="8">1.9.3.1</ecNumber>
    </submittedName>
</protein>
<dbReference type="EMBL" id="WBOT01000001">
    <property type="protein sequence ID" value="KAB2335285.1"/>
    <property type="molecule type" value="Genomic_DNA"/>
</dbReference>
<dbReference type="InterPro" id="IPR005171">
    <property type="entry name" value="Cyt_c_oxidase_su4_prok"/>
</dbReference>
<dbReference type="RefSeq" id="WP_151571952.1">
    <property type="nucleotide sequence ID" value="NZ_WBOT01000001.1"/>
</dbReference>
<dbReference type="GO" id="GO:0015990">
    <property type="term" value="P:electron transport coupled proton transport"/>
    <property type="evidence" value="ECO:0007669"/>
    <property type="project" value="TreeGrafter"/>
</dbReference>
<name>A0A7V7RPN9_9BACI</name>
<evidence type="ECO:0000313" key="8">
    <source>
        <dbReference type="EMBL" id="KAB2335285.1"/>
    </source>
</evidence>
<feature type="transmembrane region" description="Helical" evidence="7">
    <location>
        <begin position="55"/>
        <end position="77"/>
    </location>
</feature>
<organism evidence="8 9">
    <name type="scientific">Bacillus mesophilum</name>
    <dbReference type="NCBI Taxonomy" id="1071718"/>
    <lineage>
        <taxon>Bacteria</taxon>
        <taxon>Bacillati</taxon>
        <taxon>Bacillota</taxon>
        <taxon>Bacilli</taxon>
        <taxon>Bacillales</taxon>
        <taxon>Bacillaceae</taxon>
        <taxon>Bacillus</taxon>
    </lineage>
</organism>
<evidence type="ECO:0000256" key="3">
    <source>
        <dbReference type="ARBA" id="ARBA00022475"/>
    </source>
</evidence>
<dbReference type="PANTHER" id="PTHR36835">
    <property type="entry name" value="CYTOCHROME BO(3) UBIQUINOL OXIDASE SUBUNIT 4"/>
    <property type="match status" value="1"/>
</dbReference>
<dbReference type="Pfam" id="PF03626">
    <property type="entry name" value="COX4_pro"/>
    <property type="match status" value="1"/>
</dbReference>
<reference evidence="8 9" key="1">
    <citation type="journal article" date="2014" name="Arch. Microbiol.">
        <title>Bacillus mesophilum sp. nov., strain IITR-54T, a novel 4-chlorobiphenyl dechlorinating bacterium.</title>
        <authorList>
            <person name="Manickam N."/>
            <person name="Singh N.K."/>
            <person name="Bajaj A."/>
            <person name="Kumar R.M."/>
            <person name="Kaur G."/>
            <person name="Kaur N."/>
            <person name="Bala M."/>
            <person name="Kumar A."/>
            <person name="Mayilraj S."/>
        </authorList>
    </citation>
    <scope>NUCLEOTIDE SEQUENCE [LARGE SCALE GENOMIC DNA]</scope>
    <source>
        <strain evidence="8 9">IITR-54</strain>
    </source>
</reference>
<feature type="transmembrane region" description="Helical" evidence="7">
    <location>
        <begin position="28"/>
        <end position="49"/>
    </location>
</feature>
<dbReference type="EC" id="1.9.3.1" evidence="8"/>
<keyword evidence="6 7" id="KW-0472">Membrane</keyword>
<accession>A0A7V7RPN9</accession>
<dbReference type="AlphaFoldDB" id="A0A7V7RPN9"/>
<keyword evidence="5 7" id="KW-1133">Transmembrane helix</keyword>
<comment type="subcellular location">
    <subcellularLocation>
        <location evidence="1">Cell membrane</location>
        <topology evidence="1">Multi-pass membrane protein</topology>
    </subcellularLocation>
</comment>
<keyword evidence="4 7" id="KW-0812">Transmembrane</keyword>
<evidence type="ECO:0000313" key="9">
    <source>
        <dbReference type="Proteomes" id="UP000441354"/>
    </source>
</evidence>
<evidence type="ECO:0000256" key="4">
    <source>
        <dbReference type="ARBA" id="ARBA00022692"/>
    </source>
</evidence>
<dbReference type="InterPro" id="IPR050968">
    <property type="entry name" value="Cytochrome_c_oxidase_bac_sub4"/>
</dbReference>
<keyword evidence="8" id="KW-0560">Oxidoreductase</keyword>
<dbReference type="PANTHER" id="PTHR36835:SF1">
    <property type="entry name" value="CYTOCHROME BO(3) UBIQUINOL OXIDASE SUBUNIT 4"/>
    <property type="match status" value="1"/>
</dbReference>
<dbReference type="GO" id="GO:0005886">
    <property type="term" value="C:plasma membrane"/>
    <property type="evidence" value="ECO:0007669"/>
    <property type="project" value="UniProtKB-SubCell"/>
</dbReference>
<dbReference type="OrthoDB" id="2989516at2"/>